<evidence type="ECO:0000256" key="6">
    <source>
        <dbReference type="ARBA" id="ARBA00023136"/>
    </source>
</evidence>
<dbReference type="AlphaFoldDB" id="A0ABD3X097"/>
<dbReference type="Pfam" id="PF00028">
    <property type="entry name" value="Cadherin"/>
    <property type="match status" value="1"/>
</dbReference>
<comment type="subcellular location">
    <subcellularLocation>
        <location evidence="1">Membrane</location>
        <topology evidence="1">Single-pass membrane protein</topology>
    </subcellularLocation>
</comment>
<dbReference type="InterPro" id="IPR002126">
    <property type="entry name" value="Cadherin-like_dom"/>
</dbReference>
<dbReference type="PRINTS" id="PR00205">
    <property type="entry name" value="CADHERIN"/>
</dbReference>
<dbReference type="PANTHER" id="PTHR24028">
    <property type="entry name" value="CADHERIN-87A"/>
    <property type="match status" value="1"/>
</dbReference>
<evidence type="ECO:0000256" key="2">
    <source>
        <dbReference type="ARBA" id="ARBA00022692"/>
    </source>
</evidence>
<dbReference type="SUPFAM" id="SSF49313">
    <property type="entry name" value="Cadherin-like"/>
    <property type="match status" value="7"/>
</dbReference>
<keyword evidence="2" id="KW-0812">Transmembrane</keyword>
<keyword evidence="4 8" id="KW-0106">Calcium</keyword>
<proteinExistence type="predicted"/>
<evidence type="ECO:0000256" key="7">
    <source>
        <dbReference type="ARBA" id="ARBA00023180"/>
    </source>
</evidence>
<evidence type="ECO:0000259" key="9">
    <source>
        <dbReference type="PROSITE" id="PS50268"/>
    </source>
</evidence>
<dbReference type="PROSITE" id="PS50268">
    <property type="entry name" value="CADHERIN_2"/>
    <property type="match status" value="4"/>
</dbReference>
<feature type="domain" description="Cadherin" evidence="9">
    <location>
        <begin position="287"/>
        <end position="382"/>
    </location>
</feature>
<feature type="domain" description="Cadherin" evidence="9">
    <location>
        <begin position="175"/>
        <end position="297"/>
    </location>
</feature>
<dbReference type="InterPro" id="IPR050174">
    <property type="entry name" value="Protocadherin/Cadherin-CA"/>
</dbReference>
<evidence type="ECO:0000313" key="10">
    <source>
        <dbReference type="EMBL" id="KAL3879151.1"/>
    </source>
</evidence>
<dbReference type="CDD" id="cd11304">
    <property type="entry name" value="Cadherin_repeat"/>
    <property type="match status" value="6"/>
</dbReference>
<feature type="domain" description="Cadherin" evidence="9">
    <location>
        <begin position="46"/>
        <end position="124"/>
    </location>
</feature>
<feature type="domain" description="Cadherin" evidence="9">
    <location>
        <begin position="461"/>
        <end position="561"/>
    </location>
</feature>
<dbReference type="InterPro" id="IPR020894">
    <property type="entry name" value="Cadherin_CS"/>
</dbReference>
<sequence>MKSSQTAMKTTFFFSVCMVQRNFRSGFFVQNFGGKALENTRRKLQTNSDLRSTVSKDVYDQIRYNILKESYISPDSYFKVDNNNGSLYTASAIDRENLSVITAYFRKFDVWIEIEDINDNNPRFPKENIDLELSESTPLRWYITCKTRLTSGTGQRDSYMLTIVAEDGGTLPLSNNLTVNIVITDNTAIGTLLVKLEAMDSDMEQNGEVIYRLSHRQVKNFPELVELFSADENSGELKLKGTIIFDTPETKYDVIVEDSDKGVNHYLNNNPPDININILGDHSAAIISEYAEEGTAFAYVEVLDNDIGINAVIGCNIENDVFKLQSIDINEYKVIVKTMLDRETAAFHNVALFCEEKGTPTLNESASFIVQVKDENDNRPIFNQEIYIVDINENIADADVGFNGYVHYTVEPSGYHIYFDSNCNIWTSSVFDRETENRITFNVFAIDAGIPYTNDNDLLFTEKIYLLNVTKNLPIDTIVGQITVTDQDIGKNGEISLIIDGHFPFTIDYFGLVKTAEKLDREIERRYNFIIIAFDHGVPSRNSTCSIAVNITDTNDNSPVFISPSVSKNTVVLPYPINPWTFASQIKAYDLNDRPNRQMLYSLENSGEIFLLRELTLADKTSYYLQIRIDDQEGEPSNFATQVLNVMITFSVSSHNVTGSRGENLIIAISSTTNHVADSGLFEKDANLRNFQSANLQTSDLHNELSNEKTLNGDHSIIPVVNGGDIATRENPVKNSLGRYSTKVVKCSYEDNDSQTSAEAIQSDSGRGGSDSDMYSPICLHAHDCEFRNHSILTKEENVDNDLSL</sequence>
<dbReference type="EMBL" id="JBJQND010000004">
    <property type="protein sequence ID" value="KAL3879151.1"/>
    <property type="molecule type" value="Genomic_DNA"/>
</dbReference>
<dbReference type="GO" id="GO:0016020">
    <property type="term" value="C:membrane"/>
    <property type="evidence" value="ECO:0007669"/>
    <property type="project" value="UniProtKB-SubCell"/>
</dbReference>
<evidence type="ECO:0000256" key="1">
    <source>
        <dbReference type="ARBA" id="ARBA00004167"/>
    </source>
</evidence>
<keyword evidence="6" id="KW-0472">Membrane</keyword>
<evidence type="ECO:0000256" key="4">
    <source>
        <dbReference type="ARBA" id="ARBA00022837"/>
    </source>
</evidence>
<gene>
    <name evidence="10" type="ORF">ACJMK2_031460</name>
</gene>
<organism evidence="10 11">
    <name type="scientific">Sinanodonta woodiana</name>
    <name type="common">Chinese pond mussel</name>
    <name type="synonym">Anodonta woodiana</name>
    <dbReference type="NCBI Taxonomy" id="1069815"/>
    <lineage>
        <taxon>Eukaryota</taxon>
        <taxon>Metazoa</taxon>
        <taxon>Spiralia</taxon>
        <taxon>Lophotrochozoa</taxon>
        <taxon>Mollusca</taxon>
        <taxon>Bivalvia</taxon>
        <taxon>Autobranchia</taxon>
        <taxon>Heteroconchia</taxon>
        <taxon>Palaeoheterodonta</taxon>
        <taxon>Unionida</taxon>
        <taxon>Unionoidea</taxon>
        <taxon>Unionidae</taxon>
        <taxon>Unioninae</taxon>
        <taxon>Sinanodonta</taxon>
    </lineage>
</organism>
<keyword evidence="7" id="KW-0325">Glycoprotein</keyword>
<dbReference type="Proteomes" id="UP001634394">
    <property type="component" value="Unassembled WGS sequence"/>
</dbReference>
<dbReference type="InterPro" id="IPR015919">
    <property type="entry name" value="Cadherin-like_sf"/>
</dbReference>
<name>A0ABD3X097_SINWO</name>
<reference evidence="10 11" key="1">
    <citation type="submission" date="2024-11" db="EMBL/GenBank/DDBJ databases">
        <title>Chromosome-level genome assembly of the freshwater bivalve Anodonta woodiana.</title>
        <authorList>
            <person name="Chen X."/>
        </authorList>
    </citation>
    <scope>NUCLEOTIDE SEQUENCE [LARGE SCALE GENOMIC DNA]</scope>
    <source>
        <strain evidence="10">MN2024</strain>
        <tissue evidence="10">Gills</tissue>
    </source>
</reference>
<comment type="caution">
    <text evidence="10">The sequence shown here is derived from an EMBL/GenBank/DDBJ whole genome shotgun (WGS) entry which is preliminary data.</text>
</comment>
<evidence type="ECO:0000313" key="11">
    <source>
        <dbReference type="Proteomes" id="UP001634394"/>
    </source>
</evidence>
<keyword evidence="3" id="KW-0677">Repeat</keyword>
<dbReference type="GO" id="GO:0005509">
    <property type="term" value="F:calcium ion binding"/>
    <property type="evidence" value="ECO:0007669"/>
    <property type="project" value="UniProtKB-UniRule"/>
</dbReference>
<evidence type="ECO:0000256" key="5">
    <source>
        <dbReference type="ARBA" id="ARBA00022989"/>
    </source>
</evidence>
<accession>A0ABD3X097</accession>
<dbReference type="SMART" id="SM00112">
    <property type="entry name" value="CA"/>
    <property type="match status" value="5"/>
</dbReference>
<dbReference type="PROSITE" id="PS00232">
    <property type="entry name" value="CADHERIN_1"/>
    <property type="match status" value="3"/>
</dbReference>
<keyword evidence="5" id="KW-1133">Transmembrane helix</keyword>
<dbReference type="Gene3D" id="2.60.40.60">
    <property type="entry name" value="Cadherins"/>
    <property type="match status" value="6"/>
</dbReference>
<dbReference type="PANTHER" id="PTHR24028:SF146">
    <property type="entry name" value="CADHERIN 96CB, ISOFORM D-RELATED"/>
    <property type="match status" value="1"/>
</dbReference>
<keyword evidence="11" id="KW-1185">Reference proteome</keyword>
<evidence type="ECO:0000256" key="8">
    <source>
        <dbReference type="PROSITE-ProRule" id="PRU00043"/>
    </source>
</evidence>
<evidence type="ECO:0000256" key="3">
    <source>
        <dbReference type="ARBA" id="ARBA00022737"/>
    </source>
</evidence>
<dbReference type="FunFam" id="2.60.40.60:FF:000092">
    <property type="entry name" value="Protocadherin 8"/>
    <property type="match status" value="1"/>
</dbReference>
<protein>
    <recommendedName>
        <fullName evidence="9">Cadherin domain-containing protein</fullName>
    </recommendedName>
</protein>